<reference evidence="2" key="1">
    <citation type="submission" date="2020-10" db="EMBL/GenBank/DDBJ databases">
        <authorList>
            <person name="Gilroy R."/>
        </authorList>
    </citation>
    <scope>NUCLEOTIDE SEQUENCE</scope>
    <source>
        <strain evidence="2">ChiGjej1B1-22543</strain>
    </source>
</reference>
<sequence>MKAKVLFPILIALSASLCSCGSSSMEACFHTNCTAMGLIGKGRFFDKAEIDVGLANRREFVSVYRDGEPPRQSFNGVYDDFAHVPDGASFALVRAIYDLDGKRLAYDVYDFASYFDVVGLVRIDDEVNVTDVSGVYVCSGFKDDLDLGSLKTDEGYICYGVVAFAANEAVCISQAEGNECLRFEKGATAVSLFPDSFAYDLVDGVFDFAHQRFEDHYSYGKTHRFETFLVG</sequence>
<keyword evidence="1" id="KW-0732">Signal</keyword>
<accession>A0A9D1S3N3</accession>
<organism evidence="2 3">
    <name type="scientific">Candidatus Alloenteromonas pullicola</name>
    <dbReference type="NCBI Taxonomy" id="2840784"/>
    <lineage>
        <taxon>Bacteria</taxon>
        <taxon>Bacillati</taxon>
        <taxon>Bacillota</taxon>
        <taxon>Bacillota incertae sedis</taxon>
        <taxon>Candidatus Alloenteromonas</taxon>
    </lineage>
</organism>
<feature type="signal peptide" evidence="1">
    <location>
        <begin position="1"/>
        <end position="27"/>
    </location>
</feature>
<dbReference type="PROSITE" id="PS51257">
    <property type="entry name" value="PROKAR_LIPOPROTEIN"/>
    <property type="match status" value="1"/>
</dbReference>
<dbReference type="Proteomes" id="UP000824070">
    <property type="component" value="Unassembled WGS sequence"/>
</dbReference>
<evidence type="ECO:0008006" key="4">
    <source>
        <dbReference type="Google" id="ProtNLM"/>
    </source>
</evidence>
<comment type="caution">
    <text evidence="2">The sequence shown here is derived from an EMBL/GenBank/DDBJ whole genome shotgun (WGS) entry which is preliminary data.</text>
</comment>
<proteinExistence type="predicted"/>
<dbReference type="AlphaFoldDB" id="A0A9D1S3N3"/>
<evidence type="ECO:0000313" key="2">
    <source>
        <dbReference type="EMBL" id="HIU45427.1"/>
    </source>
</evidence>
<evidence type="ECO:0000313" key="3">
    <source>
        <dbReference type="Proteomes" id="UP000824070"/>
    </source>
</evidence>
<gene>
    <name evidence="2" type="ORF">IAC52_03930</name>
</gene>
<protein>
    <recommendedName>
        <fullName evidence="4">Lipoprotein</fullName>
    </recommendedName>
</protein>
<evidence type="ECO:0000256" key="1">
    <source>
        <dbReference type="SAM" id="SignalP"/>
    </source>
</evidence>
<reference evidence="2" key="2">
    <citation type="journal article" date="2021" name="PeerJ">
        <title>Extensive microbial diversity within the chicken gut microbiome revealed by metagenomics and culture.</title>
        <authorList>
            <person name="Gilroy R."/>
            <person name="Ravi A."/>
            <person name="Getino M."/>
            <person name="Pursley I."/>
            <person name="Horton D.L."/>
            <person name="Alikhan N.F."/>
            <person name="Baker D."/>
            <person name="Gharbi K."/>
            <person name="Hall N."/>
            <person name="Watson M."/>
            <person name="Adriaenssens E.M."/>
            <person name="Foster-Nyarko E."/>
            <person name="Jarju S."/>
            <person name="Secka A."/>
            <person name="Antonio M."/>
            <person name="Oren A."/>
            <person name="Chaudhuri R.R."/>
            <person name="La Ragione R."/>
            <person name="Hildebrand F."/>
            <person name="Pallen M.J."/>
        </authorList>
    </citation>
    <scope>NUCLEOTIDE SEQUENCE</scope>
    <source>
        <strain evidence="2">ChiGjej1B1-22543</strain>
    </source>
</reference>
<dbReference type="EMBL" id="DVMV01000028">
    <property type="protein sequence ID" value="HIU45427.1"/>
    <property type="molecule type" value="Genomic_DNA"/>
</dbReference>
<name>A0A9D1S3N3_9FIRM</name>
<feature type="chain" id="PRO_5038890638" description="Lipoprotein" evidence="1">
    <location>
        <begin position="28"/>
        <end position="231"/>
    </location>
</feature>